<comment type="caution">
    <text evidence="2">The sequence shown here is derived from an EMBL/GenBank/DDBJ whole genome shotgun (WGS) entry which is preliminary data.</text>
</comment>
<name>A0A7X2J035_9BACI</name>
<feature type="transmembrane region" description="Helical" evidence="1">
    <location>
        <begin position="86"/>
        <end position="104"/>
    </location>
</feature>
<keyword evidence="3" id="KW-1185">Reference proteome</keyword>
<dbReference type="RefSeq" id="WP_154307455.1">
    <property type="nucleotide sequence ID" value="NZ_WKKI01000013.1"/>
</dbReference>
<accession>A0A7X2J035</accession>
<evidence type="ECO:0000313" key="3">
    <source>
        <dbReference type="Proteomes" id="UP000448867"/>
    </source>
</evidence>
<evidence type="ECO:0000256" key="1">
    <source>
        <dbReference type="SAM" id="Phobius"/>
    </source>
</evidence>
<evidence type="ECO:0000313" key="2">
    <source>
        <dbReference type="EMBL" id="MRX72298.1"/>
    </source>
</evidence>
<reference evidence="2 3" key="1">
    <citation type="submission" date="2019-11" db="EMBL/GenBank/DDBJ databases">
        <title>Bacillus lacus genome.</title>
        <authorList>
            <person name="Allen C.J."/>
            <person name="Newman J.D."/>
        </authorList>
    </citation>
    <scope>NUCLEOTIDE SEQUENCE [LARGE SCALE GENOMIC DNA]</scope>
    <source>
        <strain evidence="2 3">KCTC 33946</strain>
    </source>
</reference>
<keyword evidence="1" id="KW-1133">Transmembrane helix</keyword>
<sequence length="252" mass="30152">MNKSPRRYAASMNTVSTNLFHFRNPWVIAWWSAAFPGFGHYLLGKLFTGFLLMVWEVIINNLAHLNEAIVYSMTGRFHRAAEVLDMQWLLLYIALYIFTIWDSFRRTTEYNKYYILAYREGYNISSHCLSPYEINILVKRKPLYALFWSLLAPGLGYFYLNRLPSIIFNLLLWIVVAYYSHIYELLFLSLTGQFLSVHEIVEYQWLLYVPSLYCFIAYDSYISCIEYNKLFDKEQARYLKSHYQHLNFKMPQ</sequence>
<feature type="transmembrane region" description="Helical" evidence="1">
    <location>
        <begin position="26"/>
        <end position="43"/>
    </location>
</feature>
<dbReference type="EMBL" id="WKKI01000013">
    <property type="protein sequence ID" value="MRX72298.1"/>
    <property type="molecule type" value="Genomic_DNA"/>
</dbReference>
<protein>
    <submittedName>
        <fullName evidence="2">Uncharacterized protein</fullName>
    </submittedName>
</protein>
<dbReference type="Proteomes" id="UP000448867">
    <property type="component" value="Unassembled WGS sequence"/>
</dbReference>
<organism evidence="2 3">
    <name type="scientific">Metabacillus lacus</name>
    <dbReference type="NCBI Taxonomy" id="1983721"/>
    <lineage>
        <taxon>Bacteria</taxon>
        <taxon>Bacillati</taxon>
        <taxon>Bacillota</taxon>
        <taxon>Bacilli</taxon>
        <taxon>Bacillales</taxon>
        <taxon>Bacillaceae</taxon>
        <taxon>Metabacillus</taxon>
    </lineage>
</organism>
<dbReference type="OrthoDB" id="1681403at2"/>
<proteinExistence type="predicted"/>
<feature type="transmembrane region" description="Helical" evidence="1">
    <location>
        <begin position="166"/>
        <end position="188"/>
    </location>
</feature>
<dbReference type="AlphaFoldDB" id="A0A7X2J035"/>
<keyword evidence="1" id="KW-0812">Transmembrane</keyword>
<keyword evidence="1" id="KW-0472">Membrane</keyword>
<feature type="transmembrane region" description="Helical" evidence="1">
    <location>
        <begin position="143"/>
        <end position="160"/>
    </location>
</feature>
<feature type="transmembrane region" description="Helical" evidence="1">
    <location>
        <begin position="50"/>
        <end position="74"/>
    </location>
</feature>
<gene>
    <name evidence="2" type="ORF">GJU40_09050</name>
</gene>